<sequence length="172" mass="20492">MINKEGKQHREDLDLFIEFMNKLYYFSHVFQKYEAIPKIYNTETKLYMKEVHTLEKVFDNEGITTSEIATIEKVTQSAVSQKINKLETKGFIEKKRNPDEYKKINLFTTETGKSVCKDHKKHDKSIYMSLIQQLHLDEFNDNEKMLNKFIEILDTISSDMQKNVERLKKLKE</sequence>
<evidence type="ECO:0000256" key="1">
    <source>
        <dbReference type="ARBA" id="ARBA00023015"/>
    </source>
</evidence>
<name>A0ABX9KJ36_9FUSO</name>
<proteinExistence type="predicted"/>
<dbReference type="PANTHER" id="PTHR42756">
    <property type="entry name" value="TRANSCRIPTIONAL REGULATOR, MARR"/>
    <property type="match status" value="1"/>
</dbReference>
<evidence type="ECO:0000259" key="4">
    <source>
        <dbReference type="PROSITE" id="PS50995"/>
    </source>
</evidence>
<protein>
    <submittedName>
        <fullName evidence="5">MarR family transcriptional regulator</fullName>
    </submittedName>
</protein>
<keyword evidence="3" id="KW-0804">Transcription</keyword>
<dbReference type="Gene3D" id="1.10.10.10">
    <property type="entry name" value="Winged helix-like DNA-binding domain superfamily/Winged helix DNA-binding domain"/>
    <property type="match status" value="1"/>
</dbReference>
<dbReference type="Proteomes" id="UP000263486">
    <property type="component" value="Unassembled WGS sequence"/>
</dbReference>
<dbReference type="InterPro" id="IPR036390">
    <property type="entry name" value="WH_DNA-bd_sf"/>
</dbReference>
<dbReference type="RefSeq" id="WP_114641664.1">
    <property type="nucleotide sequence ID" value="NZ_JAACIO010000005.1"/>
</dbReference>
<keyword evidence="2" id="KW-0238">DNA-binding</keyword>
<dbReference type="InterPro" id="IPR036388">
    <property type="entry name" value="WH-like_DNA-bd_sf"/>
</dbReference>
<dbReference type="SMART" id="SM00347">
    <property type="entry name" value="HTH_MARR"/>
    <property type="match status" value="1"/>
</dbReference>
<evidence type="ECO:0000313" key="5">
    <source>
        <dbReference type="EMBL" id="REI42286.1"/>
    </source>
</evidence>
<dbReference type="PANTHER" id="PTHR42756:SF1">
    <property type="entry name" value="TRANSCRIPTIONAL REPRESSOR OF EMRAB OPERON"/>
    <property type="match status" value="1"/>
</dbReference>
<dbReference type="InterPro" id="IPR000835">
    <property type="entry name" value="HTH_MarR-typ"/>
</dbReference>
<dbReference type="EMBL" id="QUAJ01000005">
    <property type="protein sequence ID" value="REI42286.1"/>
    <property type="molecule type" value="Genomic_DNA"/>
</dbReference>
<feature type="domain" description="HTH marR-type" evidence="4">
    <location>
        <begin position="16"/>
        <end position="151"/>
    </location>
</feature>
<dbReference type="Pfam" id="PF01047">
    <property type="entry name" value="MarR"/>
    <property type="match status" value="1"/>
</dbReference>
<dbReference type="PROSITE" id="PS50995">
    <property type="entry name" value="HTH_MARR_2"/>
    <property type="match status" value="1"/>
</dbReference>
<evidence type="ECO:0000256" key="3">
    <source>
        <dbReference type="ARBA" id="ARBA00023163"/>
    </source>
</evidence>
<evidence type="ECO:0000313" key="6">
    <source>
        <dbReference type="Proteomes" id="UP000263486"/>
    </source>
</evidence>
<reference evidence="5 6" key="1">
    <citation type="submission" date="2018-08" db="EMBL/GenBank/DDBJ databases">
        <title>Draft genome sequence of Psychrilyobacter sp. strain SD5 isolated from Black Sea water.</title>
        <authorList>
            <person name="Yadav S."/>
            <person name="Villanueva L."/>
            <person name="Damste J.S.S."/>
        </authorList>
    </citation>
    <scope>NUCLEOTIDE SEQUENCE [LARGE SCALE GENOMIC DNA]</scope>
    <source>
        <strain evidence="5 6">SD5</strain>
    </source>
</reference>
<keyword evidence="1" id="KW-0805">Transcription regulation</keyword>
<accession>A0ABX9KJ36</accession>
<evidence type="ECO:0000256" key="2">
    <source>
        <dbReference type="ARBA" id="ARBA00023125"/>
    </source>
</evidence>
<comment type="caution">
    <text evidence="5">The sequence shown here is derived from an EMBL/GenBank/DDBJ whole genome shotgun (WGS) entry which is preliminary data.</text>
</comment>
<dbReference type="SUPFAM" id="SSF46785">
    <property type="entry name" value="Winged helix' DNA-binding domain"/>
    <property type="match status" value="1"/>
</dbReference>
<gene>
    <name evidence="5" type="ORF">DYH56_04500</name>
</gene>
<organism evidence="5 6">
    <name type="scientific">Psychrilyobacter piezotolerans</name>
    <dbReference type="NCBI Taxonomy" id="2293438"/>
    <lineage>
        <taxon>Bacteria</taxon>
        <taxon>Fusobacteriati</taxon>
        <taxon>Fusobacteriota</taxon>
        <taxon>Fusobacteriia</taxon>
        <taxon>Fusobacteriales</taxon>
        <taxon>Fusobacteriaceae</taxon>
        <taxon>Psychrilyobacter</taxon>
    </lineage>
</organism>
<keyword evidence="6" id="KW-1185">Reference proteome</keyword>